<dbReference type="EMBL" id="CATNWA010004942">
    <property type="protein sequence ID" value="CAI9549006.1"/>
    <property type="molecule type" value="Genomic_DNA"/>
</dbReference>
<reference evidence="1" key="1">
    <citation type="submission" date="2023-05" db="EMBL/GenBank/DDBJ databases">
        <authorList>
            <person name="Stuckert A."/>
        </authorList>
    </citation>
    <scope>NUCLEOTIDE SEQUENCE</scope>
</reference>
<name>A0ABN9BNB7_9NEOB</name>
<feature type="non-terminal residue" evidence="1">
    <location>
        <position position="129"/>
    </location>
</feature>
<evidence type="ECO:0000313" key="1">
    <source>
        <dbReference type="EMBL" id="CAI9549006.1"/>
    </source>
</evidence>
<protein>
    <submittedName>
        <fullName evidence="1">Uncharacterized protein</fullName>
    </submittedName>
</protein>
<dbReference type="Proteomes" id="UP001162483">
    <property type="component" value="Unassembled WGS sequence"/>
</dbReference>
<evidence type="ECO:0000313" key="2">
    <source>
        <dbReference type="Proteomes" id="UP001162483"/>
    </source>
</evidence>
<feature type="non-terminal residue" evidence="1">
    <location>
        <position position="1"/>
    </location>
</feature>
<accession>A0ABN9BNB7</accession>
<gene>
    <name evidence="1" type="ORF">SPARVUS_LOCUS3261716</name>
</gene>
<keyword evidence="2" id="KW-1185">Reference proteome</keyword>
<organism evidence="1 2">
    <name type="scientific">Staurois parvus</name>
    <dbReference type="NCBI Taxonomy" id="386267"/>
    <lineage>
        <taxon>Eukaryota</taxon>
        <taxon>Metazoa</taxon>
        <taxon>Chordata</taxon>
        <taxon>Craniata</taxon>
        <taxon>Vertebrata</taxon>
        <taxon>Euteleostomi</taxon>
        <taxon>Amphibia</taxon>
        <taxon>Batrachia</taxon>
        <taxon>Anura</taxon>
        <taxon>Neobatrachia</taxon>
        <taxon>Ranoidea</taxon>
        <taxon>Ranidae</taxon>
        <taxon>Staurois</taxon>
    </lineage>
</organism>
<sequence length="129" mass="13925">RTTRKCSDTRVERIAAACGFCRGGETLNLNVGVLGHSDSGETLNLNVGVLGHSHSGETLNLNVILHRLPRGDKNHQCPGCWATVTAWTWDFSSMSPCPWAPRHRVMASTDHPSHAALRATVIGDVISPC</sequence>
<comment type="caution">
    <text evidence="1">The sequence shown here is derived from an EMBL/GenBank/DDBJ whole genome shotgun (WGS) entry which is preliminary data.</text>
</comment>
<proteinExistence type="predicted"/>